<dbReference type="NCBIfam" id="TIGR00348">
    <property type="entry name" value="hsdR"/>
    <property type="match status" value="1"/>
</dbReference>
<dbReference type="CDD" id="cd18800">
    <property type="entry name" value="SF2_C_EcoR124I-like"/>
    <property type="match status" value="1"/>
</dbReference>
<dbReference type="Proteomes" id="UP000043699">
    <property type="component" value="Unassembled WGS sequence"/>
</dbReference>
<keyword evidence="4" id="KW-0540">Nuclease</keyword>
<keyword evidence="6 11" id="KW-0680">Restriction system</keyword>
<feature type="coiled-coil region" evidence="12">
    <location>
        <begin position="850"/>
        <end position="877"/>
    </location>
</feature>
<accession>A0A098ERB1</accession>
<dbReference type="CDD" id="cd22332">
    <property type="entry name" value="HsdR_N"/>
    <property type="match status" value="1"/>
</dbReference>
<dbReference type="Pfam" id="PF04313">
    <property type="entry name" value="HSDR_N"/>
    <property type="match status" value="1"/>
</dbReference>
<dbReference type="InterPro" id="IPR027417">
    <property type="entry name" value="P-loop_NTPase"/>
</dbReference>
<evidence type="ECO:0000313" key="14">
    <source>
        <dbReference type="EMBL" id="CEG23836.1"/>
    </source>
</evidence>
<dbReference type="InterPro" id="IPR014001">
    <property type="entry name" value="Helicase_ATP-bd"/>
</dbReference>
<proteinExistence type="inferred from homology"/>
<dbReference type="STRING" id="1499687.BN1080_02843"/>
<dbReference type="EMBL" id="CCXS01000001">
    <property type="protein sequence ID" value="CEG23836.1"/>
    <property type="molecule type" value="Genomic_DNA"/>
</dbReference>
<dbReference type="EC" id="3.1.21.3" evidence="11"/>
<dbReference type="GO" id="GO:0009035">
    <property type="term" value="F:type I site-specific deoxyribonuclease activity"/>
    <property type="evidence" value="ECO:0007669"/>
    <property type="project" value="UniProtKB-EC"/>
</dbReference>
<evidence type="ECO:0000313" key="15">
    <source>
        <dbReference type="Proteomes" id="UP000043699"/>
    </source>
</evidence>
<dbReference type="Gene3D" id="3.40.50.300">
    <property type="entry name" value="P-loop containing nucleotide triphosphate hydrolases"/>
    <property type="match status" value="2"/>
</dbReference>
<dbReference type="PROSITE" id="PS51192">
    <property type="entry name" value="HELICASE_ATP_BIND_1"/>
    <property type="match status" value="1"/>
</dbReference>
<evidence type="ECO:0000256" key="3">
    <source>
        <dbReference type="ARBA" id="ARBA00011296"/>
    </source>
</evidence>
<evidence type="ECO:0000256" key="9">
    <source>
        <dbReference type="ARBA" id="ARBA00022840"/>
    </source>
</evidence>
<name>A0A098ERB1_9BACL</name>
<organism evidence="14 15">
    <name type="scientific">Planococcus massiliensis</name>
    <dbReference type="NCBI Taxonomy" id="1499687"/>
    <lineage>
        <taxon>Bacteria</taxon>
        <taxon>Bacillati</taxon>
        <taxon>Bacillota</taxon>
        <taxon>Bacilli</taxon>
        <taxon>Bacillales</taxon>
        <taxon>Caryophanaceae</taxon>
        <taxon>Planococcus</taxon>
    </lineage>
</organism>
<comment type="subunit">
    <text evidence="3 11">The type I restriction/modification system is composed of three polypeptides R, M and S.</text>
</comment>
<evidence type="ECO:0000259" key="13">
    <source>
        <dbReference type="PROSITE" id="PS51192"/>
    </source>
</evidence>
<evidence type="ECO:0000256" key="5">
    <source>
        <dbReference type="ARBA" id="ARBA00022741"/>
    </source>
</evidence>
<gene>
    <name evidence="14" type="primary">hsdR_2</name>
    <name evidence="14" type="ORF">BN1080_02843</name>
</gene>
<dbReference type="CDD" id="cd18030">
    <property type="entry name" value="DEXHc_RE_I_HsdR"/>
    <property type="match status" value="1"/>
</dbReference>
<comment type="similarity">
    <text evidence="2 11">Belongs to the HsdR family.</text>
</comment>
<dbReference type="Gene3D" id="1.20.58.910">
    <property type="match status" value="1"/>
</dbReference>
<comment type="catalytic activity">
    <reaction evidence="1 11">
        <text>Endonucleolytic cleavage of DNA to give random double-stranded fragments with terminal 5'-phosphates, ATP is simultaneously hydrolyzed.</text>
        <dbReference type="EC" id="3.1.21.3"/>
    </reaction>
</comment>
<dbReference type="InterPro" id="IPR040980">
    <property type="entry name" value="SWI2_SNF2"/>
</dbReference>
<reference evidence="14 15" key="1">
    <citation type="submission" date="2014-09" db="EMBL/GenBank/DDBJ databases">
        <authorList>
            <person name="Urmite Genomes Urmite Genomes"/>
        </authorList>
    </citation>
    <scope>NUCLEOTIDE SEQUENCE [LARGE SCALE GENOMIC DNA]</scope>
    <source>
        <strain evidence="14 15">ES2</strain>
    </source>
</reference>
<dbReference type="GO" id="GO:0005524">
    <property type="term" value="F:ATP binding"/>
    <property type="evidence" value="ECO:0007669"/>
    <property type="project" value="UniProtKB-KW"/>
</dbReference>
<keyword evidence="8 11" id="KW-0378">Hydrolase</keyword>
<evidence type="ECO:0000256" key="6">
    <source>
        <dbReference type="ARBA" id="ARBA00022747"/>
    </source>
</evidence>
<keyword evidence="9 11" id="KW-0067">ATP-binding</keyword>
<sequence>MVYQSRTQSEAQLENEMIEQLVQLGYAKVSIPSIKNLQENFRIQMDRLNKENLNGILLSDKEFARLLLKIEGKSVYESAKLLRDKQTITRDDDSTLYLQLMDTQNYSNNLLQVTHQTTVVGRYTNRYDVTLLVNGLPLVQIELKRRGLHYMESFHQIMRYRKDSYGGLFNFLQVFVVSNGVDTKYFANSDRQPLQSMMFFWSDDRNKRITKLDAFTASFLEPKRIQDIITKYMIINDTDKHLMVMRPYQIYAVEQILQQAIAKEENGYVWHTTGSGKTLTSFKASELLAQEEDIKKVIFLVDRKDLDSQTMEEFNKFEKDSVDRTTKTGVLVKQLKDPQRKRIITTIQKMAHAVKTEKYKDIMALYENEKVVFVIDECHRSQFGEMSLLIKRHFKRAQYIGFTGTPRFVENRSQDGRTTSDLFQDCLHTYLIKDAIHDGNVLGFSVEYIRTIKEKEGIDDVTKVPGIDQNELWIADTRISMIAEHIANIHHNKTHNKQYTGMLTVESIPAAIKYYDAFKKLDTNMKITTIFSYGTNEESVENQEHSRHSLERVIGDFNNEFGTNHKTDNFSYYFADVSKKVKLGHIDLLIVVDMFLTGFDAKTLSTLYVDRPLKHHGLIQAYSRTNRVEGPKKMYGNIVCYRNLKDETDAAVRLFSQTGDTDTVLMKEYNHYLADFKDQLDVLLDIAITPDAVDELEGETSEKGFVIAFRDLTRILTKLKTFVEFDFNPEDMGISEQTYKDFRSKFLHLYEKTQNVKEKVSVINDVDFEIELMQTDRINVDYILELLRNINYENKTERDTAVRRAIKEVNEASSDEMRLKRDLLLEFLQGVAPTLSNNDSVDQKYLDFESERRQREIQAMSQQVQVAEDKLEYFMKEYEFSGVSPDQEINDAIKAPFKEKRKRVQALKDFIYNNVKKYS</sequence>
<dbReference type="RefSeq" id="WP_052652838.1">
    <property type="nucleotide sequence ID" value="NZ_CCXS01000001.1"/>
</dbReference>
<dbReference type="SUPFAM" id="SSF52540">
    <property type="entry name" value="P-loop containing nucleoside triphosphate hydrolases"/>
    <property type="match status" value="2"/>
</dbReference>
<feature type="domain" description="Helicase ATP-binding" evidence="13">
    <location>
        <begin position="258"/>
        <end position="406"/>
    </location>
</feature>
<evidence type="ECO:0000256" key="11">
    <source>
        <dbReference type="RuleBase" id="RU364115"/>
    </source>
</evidence>
<dbReference type="Pfam" id="PF18766">
    <property type="entry name" value="SWI2_SNF2"/>
    <property type="match status" value="1"/>
</dbReference>
<keyword evidence="7" id="KW-0255">Endonuclease</keyword>
<dbReference type="InterPro" id="IPR004473">
    <property type="entry name" value="Restrct_endonuc_typeI_HsdR"/>
</dbReference>
<dbReference type="Gene3D" id="3.90.1570.50">
    <property type="match status" value="1"/>
</dbReference>
<evidence type="ECO:0000256" key="12">
    <source>
        <dbReference type="SAM" id="Coils"/>
    </source>
</evidence>
<evidence type="ECO:0000256" key="8">
    <source>
        <dbReference type="ARBA" id="ARBA00022801"/>
    </source>
</evidence>
<evidence type="ECO:0000256" key="4">
    <source>
        <dbReference type="ARBA" id="ARBA00022722"/>
    </source>
</evidence>
<dbReference type="Pfam" id="PF22679">
    <property type="entry name" value="T1R_D3-like"/>
    <property type="match status" value="1"/>
</dbReference>
<evidence type="ECO:0000256" key="2">
    <source>
        <dbReference type="ARBA" id="ARBA00008598"/>
    </source>
</evidence>
<keyword evidence="12" id="KW-0175">Coiled coil</keyword>
<keyword evidence="10 11" id="KW-0238">DNA-binding</keyword>
<comment type="function">
    <text evidence="11">Subunit R is required for both nuclease and ATPase activities, but not for modification.</text>
</comment>
<dbReference type="GO" id="GO:0009307">
    <property type="term" value="P:DNA restriction-modification system"/>
    <property type="evidence" value="ECO:0007669"/>
    <property type="project" value="UniProtKB-KW"/>
</dbReference>
<dbReference type="PANTHER" id="PTHR30195:SF16">
    <property type="entry name" value="TYPE I RESTRICTION ENZYME ENDONUCLEASE SUBUNIT"/>
    <property type="match status" value="1"/>
</dbReference>
<dbReference type="AlphaFoldDB" id="A0A098ERB1"/>
<dbReference type="SMART" id="SM00487">
    <property type="entry name" value="DEXDc"/>
    <property type="match status" value="1"/>
</dbReference>
<dbReference type="InterPro" id="IPR007409">
    <property type="entry name" value="Restrct_endonuc_type1_HsdR_N"/>
</dbReference>
<dbReference type="GO" id="GO:0003677">
    <property type="term" value="F:DNA binding"/>
    <property type="evidence" value="ECO:0007669"/>
    <property type="project" value="UniProtKB-KW"/>
</dbReference>
<keyword evidence="15" id="KW-1185">Reference proteome</keyword>
<dbReference type="Pfam" id="PF12008">
    <property type="entry name" value="EcoR124_C"/>
    <property type="match status" value="1"/>
</dbReference>
<keyword evidence="5 11" id="KW-0547">Nucleotide-binding</keyword>
<dbReference type="OrthoDB" id="9758243at2"/>
<dbReference type="InterPro" id="IPR055180">
    <property type="entry name" value="HsdR_RecA-like_helicase_dom_2"/>
</dbReference>
<evidence type="ECO:0000256" key="7">
    <source>
        <dbReference type="ARBA" id="ARBA00022759"/>
    </source>
</evidence>
<protein>
    <recommendedName>
        <fullName evidence="11">Type I restriction enzyme endonuclease subunit</fullName>
        <shortName evidence="11">R protein</shortName>
        <ecNumber evidence="11">3.1.21.3</ecNumber>
    </recommendedName>
    <alternativeName>
        <fullName evidence="11">Type-1 restriction enzyme R protein</fullName>
    </alternativeName>
</protein>
<dbReference type="InterPro" id="IPR022625">
    <property type="entry name" value="TypeI_RM_Rsu_C"/>
</dbReference>
<dbReference type="InterPro" id="IPR051268">
    <property type="entry name" value="Type-I_R_enzyme_R_subunit"/>
</dbReference>
<dbReference type="PANTHER" id="PTHR30195">
    <property type="entry name" value="TYPE I SITE-SPECIFIC DEOXYRIBONUCLEASE PROTEIN SUBUNIT M AND R"/>
    <property type="match status" value="1"/>
</dbReference>
<evidence type="ECO:0000256" key="1">
    <source>
        <dbReference type="ARBA" id="ARBA00000851"/>
    </source>
</evidence>
<evidence type="ECO:0000256" key="10">
    <source>
        <dbReference type="ARBA" id="ARBA00023125"/>
    </source>
</evidence>